<proteinExistence type="predicted"/>
<reference evidence="5 6" key="1">
    <citation type="submission" date="2018-02" db="EMBL/GenBank/DDBJ databases">
        <authorList>
            <person name="Holder M.E."/>
            <person name="Ajami N.J."/>
            <person name="Petrosino J.F."/>
        </authorList>
    </citation>
    <scope>NUCLEOTIDE SEQUENCE [LARGE SCALE GENOMIC DNA]</scope>
    <source>
        <strain evidence="5 6">ATCC 33285</strain>
    </source>
</reference>
<evidence type="ECO:0000259" key="3">
    <source>
        <dbReference type="Pfam" id="PF02638"/>
    </source>
</evidence>
<evidence type="ECO:0000256" key="2">
    <source>
        <dbReference type="SAM" id="SignalP"/>
    </source>
</evidence>
<protein>
    <submittedName>
        <fullName evidence="5">S-layer protein</fullName>
    </submittedName>
</protein>
<gene>
    <name evidence="5" type="ORF">C4H11_06715</name>
</gene>
<dbReference type="InterPro" id="IPR017853">
    <property type="entry name" value="GH"/>
</dbReference>
<accession>A0ABN5IIU4</accession>
<dbReference type="InterPro" id="IPR052177">
    <property type="entry name" value="Divisome_Glycosyl_Hydrolase"/>
</dbReference>
<name>A0ABN5IIU4_9BACE</name>
<feature type="domain" description="DUF4985" evidence="4">
    <location>
        <begin position="309"/>
        <end position="431"/>
    </location>
</feature>
<dbReference type="RefSeq" id="WP_106040973.1">
    <property type="nucleotide sequence ID" value="NZ_CALHZC010000023.1"/>
</dbReference>
<dbReference type="PANTHER" id="PTHR43405:SF1">
    <property type="entry name" value="GLYCOSYL HYDROLASE DIGH"/>
    <property type="match status" value="1"/>
</dbReference>
<dbReference type="Pfam" id="PF02638">
    <property type="entry name" value="GHL10"/>
    <property type="match status" value="1"/>
</dbReference>
<dbReference type="Pfam" id="PF16373">
    <property type="entry name" value="DUF4985"/>
    <property type="match status" value="1"/>
</dbReference>
<feature type="domain" description="Glycosyl hydrolase-like 10" evidence="3">
    <location>
        <begin position="53"/>
        <end position="285"/>
    </location>
</feature>
<evidence type="ECO:0000259" key="4">
    <source>
        <dbReference type="Pfam" id="PF16373"/>
    </source>
</evidence>
<dbReference type="SUPFAM" id="SSF51445">
    <property type="entry name" value="(Trans)glycosidases"/>
    <property type="match status" value="1"/>
</dbReference>
<dbReference type="Proteomes" id="UP000238304">
    <property type="component" value="Chromosome"/>
</dbReference>
<evidence type="ECO:0000313" key="5">
    <source>
        <dbReference type="EMBL" id="AVM52666.1"/>
    </source>
</evidence>
<dbReference type="InterPro" id="IPR003790">
    <property type="entry name" value="GHL10"/>
</dbReference>
<keyword evidence="6" id="KW-1185">Reference proteome</keyword>
<dbReference type="EMBL" id="CP027231">
    <property type="protein sequence ID" value="AVM52666.1"/>
    <property type="molecule type" value="Genomic_DNA"/>
</dbReference>
<feature type="signal peptide" evidence="2">
    <location>
        <begin position="1"/>
        <end position="27"/>
    </location>
</feature>
<dbReference type="PANTHER" id="PTHR43405">
    <property type="entry name" value="GLYCOSYL HYDROLASE DIGH"/>
    <property type="match status" value="1"/>
</dbReference>
<dbReference type="Gene3D" id="3.20.20.80">
    <property type="entry name" value="Glycosidases"/>
    <property type="match status" value="1"/>
</dbReference>
<dbReference type="PROSITE" id="PS51257">
    <property type="entry name" value="PROKAR_LIPOPROTEIN"/>
    <property type="match status" value="1"/>
</dbReference>
<sequence length="441" mass="50913">MKRTSVLFLVSLCVLLLGSCKGNSVGAGESVKPALMWFDAEANFARLSNPDSIDYYLTKIKSLGFTHAIVDVRPITGEVLFDTEFAPKMREWKGYERKDFDYLGYFIKKGHELGLEVHASLNVFVAGHNFFDRGLVYTDHPEWASVIYTPEGLKPITGEKRKYSAMVNPVNDDFRTHILQVLKDLVKRYPELDGLMLDRVRYDGITADFSDLSRRKFETYLGEKVERFPEDIFEWKLNDDKKYSIARGKLFKQWIEWRTKNIYDFMALARKEVKAVNPEISFGTYTGAWYPSYYEVGVNFASCRYDPSKDYDWATPTYKNYGYAELLDLYTTGNYYTDITIEEYKKTNHSVWNETDSEAQSGTWYCVEGSCRNLRHILKDNKFMGGILVDQFYDNPSKLSASIEMNLKASDGLMVFDIVHIVEKNLWKEVETGMRAGGALK</sequence>
<feature type="chain" id="PRO_5047119982" evidence="2">
    <location>
        <begin position="28"/>
        <end position="441"/>
    </location>
</feature>
<evidence type="ECO:0000256" key="1">
    <source>
        <dbReference type="ARBA" id="ARBA00022729"/>
    </source>
</evidence>
<keyword evidence="1 2" id="KW-0732">Signal</keyword>
<dbReference type="InterPro" id="IPR032280">
    <property type="entry name" value="DUF4985"/>
</dbReference>
<evidence type="ECO:0000313" key="6">
    <source>
        <dbReference type="Proteomes" id="UP000238304"/>
    </source>
</evidence>
<organism evidence="5 6">
    <name type="scientific">Bacteroides zoogleoformans</name>
    <dbReference type="NCBI Taxonomy" id="28119"/>
    <lineage>
        <taxon>Bacteria</taxon>
        <taxon>Pseudomonadati</taxon>
        <taxon>Bacteroidota</taxon>
        <taxon>Bacteroidia</taxon>
        <taxon>Bacteroidales</taxon>
        <taxon>Bacteroidaceae</taxon>
        <taxon>Bacteroides</taxon>
    </lineage>
</organism>